<dbReference type="Proteomes" id="UP000095746">
    <property type="component" value="Unassembled WGS sequence"/>
</dbReference>
<proteinExistence type="predicted"/>
<dbReference type="InterPro" id="IPR025648">
    <property type="entry name" value="DUF4358"/>
</dbReference>
<evidence type="ECO:0000313" key="1">
    <source>
        <dbReference type="EMBL" id="CUO76173.1"/>
    </source>
</evidence>
<dbReference type="AlphaFoldDB" id="A0A174HMH9"/>
<dbReference type="PROSITE" id="PS51257">
    <property type="entry name" value="PROKAR_LIPOPROTEIN"/>
    <property type="match status" value="1"/>
</dbReference>
<sequence>MKSLLIRLMPAALLCLALTACGGGGAVGQTPYDPETAAQALLDSGAFSDALDTVDQDTAAALYGIDADTITGSAVYTSLSAGAEEIAVLVLTDEDAAAAALNGLEARVADQKAVLESYQPDEVSKLDSAIVEQRGNSVLLAVAADAEKARAALDGLE</sequence>
<dbReference type="GeneID" id="63971696"/>
<evidence type="ECO:0000313" key="2">
    <source>
        <dbReference type="Proteomes" id="UP000095746"/>
    </source>
</evidence>
<accession>A0A174HMH9</accession>
<protein>
    <submittedName>
        <fullName evidence="1">Uncharacterized protein</fullName>
    </submittedName>
</protein>
<dbReference type="EMBL" id="CYZT01000163">
    <property type="protein sequence ID" value="CUO76173.1"/>
    <property type="molecule type" value="Genomic_DNA"/>
</dbReference>
<name>A0A174HMH9_FLAPL</name>
<gene>
    <name evidence="1" type="ORF">ERS852411_02115</name>
</gene>
<organism evidence="1 2">
    <name type="scientific">Flavonifractor plautii</name>
    <name type="common">Fusobacterium plautii</name>
    <dbReference type="NCBI Taxonomy" id="292800"/>
    <lineage>
        <taxon>Bacteria</taxon>
        <taxon>Bacillati</taxon>
        <taxon>Bacillota</taxon>
        <taxon>Clostridia</taxon>
        <taxon>Eubacteriales</taxon>
        <taxon>Oscillospiraceae</taxon>
        <taxon>Flavonifractor</taxon>
    </lineage>
</organism>
<reference evidence="1 2" key="1">
    <citation type="submission" date="2015-09" db="EMBL/GenBank/DDBJ databases">
        <authorList>
            <consortium name="Pathogen Informatics"/>
        </authorList>
    </citation>
    <scope>NUCLEOTIDE SEQUENCE [LARGE SCALE GENOMIC DNA]</scope>
    <source>
        <strain evidence="1 2">2789STDY5608854</strain>
    </source>
</reference>
<dbReference type="RefSeq" id="WP_007490102.1">
    <property type="nucleotide sequence ID" value="NZ_CP048436.1"/>
</dbReference>
<dbReference type="Pfam" id="PF14270">
    <property type="entry name" value="DUF4358"/>
    <property type="match status" value="1"/>
</dbReference>